<protein>
    <submittedName>
        <fullName evidence="2">Unannotated protein</fullName>
    </submittedName>
</protein>
<accession>A0A6J7NKV0</accession>
<dbReference type="AlphaFoldDB" id="A0A6J7NKV0"/>
<organism evidence="2">
    <name type="scientific">freshwater metagenome</name>
    <dbReference type="NCBI Taxonomy" id="449393"/>
    <lineage>
        <taxon>unclassified sequences</taxon>
        <taxon>metagenomes</taxon>
        <taxon>ecological metagenomes</taxon>
    </lineage>
</organism>
<sequence length="86" mass="8773">MVAFASVVVLTDTKSATSIDNTFVADCTVALESVIPTVKLPEVDATAGVPLITPDEGSSTKPPGSEPATTDHAYVGVPPDACSVWL</sequence>
<gene>
    <name evidence="2" type="ORF">UFOPK3967_00978</name>
</gene>
<evidence type="ECO:0000313" key="2">
    <source>
        <dbReference type="EMBL" id="CAB4990574.1"/>
    </source>
</evidence>
<reference evidence="2" key="1">
    <citation type="submission" date="2020-05" db="EMBL/GenBank/DDBJ databases">
        <authorList>
            <person name="Chiriac C."/>
            <person name="Salcher M."/>
            <person name="Ghai R."/>
            <person name="Kavagutti S V."/>
        </authorList>
    </citation>
    <scope>NUCLEOTIDE SEQUENCE</scope>
</reference>
<evidence type="ECO:0000256" key="1">
    <source>
        <dbReference type="SAM" id="MobiDB-lite"/>
    </source>
</evidence>
<name>A0A6J7NKV0_9ZZZZ</name>
<dbReference type="EMBL" id="CAFBOS010000045">
    <property type="protein sequence ID" value="CAB4990574.1"/>
    <property type="molecule type" value="Genomic_DNA"/>
</dbReference>
<proteinExistence type="predicted"/>
<feature type="region of interest" description="Disordered" evidence="1">
    <location>
        <begin position="49"/>
        <end position="74"/>
    </location>
</feature>